<dbReference type="Pfam" id="PF13302">
    <property type="entry name" value="Acetyltransf_3"/>
    <property type="match status" value="1"/>
</dbReference>
<proteinExistence type="predicted"/>
<dbReference type="EMBL" id="CP068047">
    <property type="protein sequence ID" value="QQR34970.1"/>
    <property type="molecule type" value="Genomic_DNA"/>
</dbReference>
<dbReference type="Gene3D" id="3.40.630.30">
    <property type="match status" value="1"/>
</dbReference>
<dbReference type="SUPFAM" id="SSF55729">
    <property type="entry name" value="Acyl-CoA N-acyltransferases (Nat)"/>
    <property type="match status" value="1"/>
</dbReference>
<feature type="domain" description="N-acetyltransferase" evidence="1">
    <location>
        <begin position="1"/>
        <end position="131"/>
    </location>
</feature>
<dbReference type="InterPro" id="IPR000182">
    <property type="entry name" value="GNAT_dom"/>
</dbReference>
<organism evidence="2 3">
    <name type="scientific">Devosia oryziradicis</name>
    <dbReference type="NCBI Taxonomy" id="2801335"/>
    <lineage>
        <taxon>Bacteria</taxon>
        <taxon>Pseudomonadati</taxon>
        <taxon>Pseudomonadota</taxon>
        <taxon>Alphaproteobacteria</taxon>
        <taxon>Hyphomicrobiales</taxon>
        <taxon>Devosiaceae</taxon>
        <taxon>Devosia</taxon>
    </lineage>
</organism>
<dbReference type="Proteomes" id="UP000595460">
    <property type="component" value="Chromosome"/>
</dbReference>
<evidence type="ECO:0000313" key="2">
    <source>
        <dbReference type="EMBL" id="QQR34970.1"/>
    </source>
</evidence>
<name>A0ABX7BSN7_9HYPH</name>
<sequence>MAAALQRAGSLCLDPRHEGAAPWRPGLVTWFIVADGQLCGTCGYKGPPSADGSVEIGYSVIPECQRRGIASNAVELLVARAFRDETVTAVRAETLADGTASQGVLRRCGFLAAGSYIDPDEGEILRFERRRS</sequence>
<reference evidence="2 3" key="1">
    <citation type="submission" date="2021-01" db="EMBL/GenBank/DDBJ databases">
        <title>Genome seq and assembly of Devosia sp. G19.</title>
        <authorList>
            <person name="Chhetri G."/>
        </authorList>
    </citation>
    <scope>NUCLEOTIDE SEQUENCE [LARGE SCALE GENOMIC DNA]</scope>
    <source>
        <strain evidence="2 3">G19</strain>
    </source>
</reference>
<keyword evidence="3" id="KW-1185">Reference proteome</keyword>
<evidence type="ECO:0000313" key="3">
    <source>
        <dbReference type="Proteomes" id="UP000595460"/>
    </source>
</evidence>
<dbReference type="RefSeq" id="WP_201653673.1">
    <property type="nucleotide sequence ID" value="NZ_CP068047.1"/>
</dbReference>
<dbReference type="InterPro" id="IPR051908">
    <property type="entry name" value="Ribosomal_N-acetyltransferase"/>
</dbReference>
<dbReference type="PANTHER" id="PTHR43441:SF6">
    <property type="entry name" value="N-ACETYLTRANSFERASE DOMAIN-CONTAINING PROTEIN"/>
    <property type="match status" value="1"/>
</dbReference>
<dbReference type="PROSITE" id="PS51186">
    <property type="entry name" value="GNAT"/>
    <property type="match status" value="1"/>
</dbReference>
<dbReference type="CDD" id="cd04301">
    <property type="entry name" value="NAT_SF"/>
    <property type="match status" value="1"/>
</dbReference>
<gene>
    <name evidence="2" type="ORF">JI749_11325</name>
</gene>
<evidence type="ECO:0000259" key="1">
    <source>
        <dbReference type="PROSITE" id="PS51186"/>
    </source>
</evidence>
<accession>A0ABX7BSN7</accession>
<protein>
    <submittedName>
        <fullName evidence="2">GNAT family N-acetyltransferase</fullName>
    </submittedName>
</protein>
<dbReference type="PANTHER" id="PTHR43441">
    <property type="entry name" value="RIBOSOMAL-PROTEIN-SERINE ACETYLTRANSFERASE"/>
    <property type="match status" value="1"/>
</dbReference>
<dbReference type="InterPro" id="IPR016181">
    <property type="entry name" value="Acyl_CoA_acyltransferase"/>
</dbReference>